<dbReference type="RefSeq" id="WP_092122561.1">
    <property type="nucleotide sequence ID" value="NZ_FMXO01000015.1"/>
</dbReference>
<dbReference type="AlphaFoldDB" id="A0A1G6E436"/>
<evidence type="ECO:0000256" key="1">
    <source>
        <dbReference type="SAM" id="Coils"/>
    </source>
</evidence>
<dbReference type="EMBL" id="FMXO01000015">
    <property type="protein sequence ID" value="SDB52217.1"/>
    <property type="molecule type" value="Genomic_DNA"/>
</dbReference>
<proteinExistence type="predicted"/>
<name>A0A1G6E436_9BACT</name>
<keyword evidence="3" id="KW-1185">Reference proteome</keyword>
<keyword evidence="1" id="KW-0175">Coiled coil</keyword>
<evidence type="ECO:0000313" key="3">
    <source>
        <dbReference type="Proteomes" id="UP000198771"/>
    </source>
</evidence>
<feature type="coiled-coil region" evidence="1">
    <location>
        <begin position="20"/>
        <end position="47"/>
    </location>
</feature>
<accession>A0A1G6E436</accession>
<gene>
    <name evidence="2" type="ORF">SAMN05660653_02604</name>
</gene>
<protein>
    <submittedName>
        <fullName evidence="2">Uncharacterized protein</fullName>
    </submittedName>
</protein>
<dbReference type="Proteomes" id="UP000198771">
    <property type="component" value="Unassembled WGS sequence"/>
</dbReference>
<evidence type="ECO:0000313" key="2">
    <source>
        <dbReference type="EMBL" id="SDB52217.1"/>
    </source>
</evidence>
<sequence length="93" mass="10838">MPLILEKYEQQRTVSWNAHLAFLEQSMKELEMDIDEAATNENQAQDYCAMVEHVINDLNRSIHAINKLKMKGYHLYSKSRKSCRKSENYSSAA</sequence>
<reference evidence="2 3" key="1">
    <citation type="submission" date="2016-10" db="EMBL/GenBank/DDBJ databases">
        <authorList>
            <person name="de Groot N.N."/>
        </authorList>
    </citation>
    <scope>NUCLEOTIDE SEQUENCE [LARGE SCALE GENOMIC DNA]</scope>
    <source>
        <strain evidence="2 3">ASO4-2</strain>
    </source>
</reference>
<organism evidence="2 3">
    <name type="scientific">Desulfonatronum thiosulfatophilum</name>
    <dbReference type="NCBI Taxonomy" id="617002"/>
    <lineage>
        <taxon>Bacteria</taxon>
        <taxon>Pseudomonadati</taxon>
        <taxon>Thermodesulfobacteriota</taxon>
        <taxon>Desulfovibrionia</taxon>
        <taxon>Desulfovibrionales</taxon>
        <taxon>Desulfonatronaceae</taxon>
        <taxon>Desulfonatronum</taxon>
    </lineage>
</organism>